<feature type="compositionally biased region" description="Polar residues" evidence="1">
    <location>
        <begin position="60"/>
        <end position="79"/>
    </location>
</feature>
<feature type="non-terminal residue" evidence="2">
    <location>
        <position position="79"/>
    </location>
</feature>
<gene>
    <name evidence="2" type="ORF">AMORRO_LOCUS17839</name>
</gene>
<comment type="caution">
    <text evidence="2">The sequence shown here is derived from an EMBL/GenBank/DDBJ whole genome shotgun (WGS) entry which is preliminary data.</text>
</comment>
<organism evidence="2 3">
    <name type="scientific">Acaulospora morrowiae</name>
    <dbReference type="NCBI Taxonomy" id="94023"/>
    <lineage>
        <taxon>Eukaryota</taxon>
        <taxon>Fungi</taxon>
        <taxon>Fungi incertae sedis</taxon>
        <taxon>Mucoromycota</taxon>
        <taxon>Glomeromycotina</taxon>
        <taxon>Glomeromycetes</taxon>
        <taxon>Diversisporales</taxon>
        <taxon>Acaulosporaceae</taxon>
        <taxon>Acaulospora</taxon>
    </lineage>
</organism>
<feature type="region of interest" description="Disordered" evidence="1">
    <location>
        <begin position="1"/>
        <end position="27"/>
    </location>
</feature>
<evidence type="ECO:0000313" key="3">
    <source>
        <dbReference type="Proteomes" id="UP000789342"/>
    </source>
</evidence>
<dbReference type="EMBL" id="CAJVPV010057857">
    <property type="protein sequence ID" value="CAG8787292.1"/>
    <property type="molecule type" value="Genomic_DNA"/>
</dbReference>
<evidence type="ECO:0000313" key="2">
    <source>
        <dbReference type="EMBL" id="CAG8787292.1"/>
    </source>
</evidence>
<keyword evidence="3" id="KW-1185">Reference proteome</keyword>
<protein>
    <submittedName>
        <fullName evidence="2">5950_t:CDS:1</fullName>
    </submittedName>
</protein>
<feature type="compositionally biased region" description="Polar residues" evidence="1">
    <location>
        <begin position="1"/>
        <end position="20"/>
    </location>
</feature>
<proteinExistence type="predicted"/>
<feature type="region of interest" description="Disordered" evidence="1">
    <location>
        <begin position="57"/>
        <end position="79"/>
    </location>
</feature>
<feature type="non-terminal residue" evidence="2">
    <location>
        <position position="1"/>
    </location>
</feature>
<sequence length="79" mass="8892">SLSQHISQSHPYINDKASQTDPDEQADASIYNLPDYSSSYDSYMDESSIIYGDEVMSDSGLDSSMLTENNYDKNSMTYK</sequence>
<accession>A0A9N9JQ88</accession>
<dbReference type="Proteomes" id="UP000789342">
    <property type="component" value="Unassembled WGS sequence"/>
</dbReference>
<reference evidence="2" key="1">
    <citation type="submission" date="2021-06" db="EMBL/GenBank/DDBJ databases">
        <authorList>
            <person name="Kallberg Y."/>
            <person name="Tangrot J."/>
            <person name="Rosling A."/>
        </authorList>
    </citation>
    <scope>NUCLEOTIDE SEQUENCE</scope>
    <source>
        <strain evidence="2">CL551</strain>
    </source>
</reference>
<evidence type="ECO:0000256" key="1">
    <source>
        <dbReference type="SAM" id="MobiDB-lite"/>
    </source>
</evidence>
<dbReference type="AlphaFoldDB" id="A0A9N9JQ88"/>
<name>A0A9N9JQ88_9GLOM</name>